<evidence type="ECO:0000313" key="2">
    <source>
        <dbReference type="EMBL" id="MDN4174133.1"/>
    </source>
</evidence>
<comment type="caution">
    <text evidence="2">The sequence shown here is derived from an EMBL/GenBank/DDBJ whole genome shotgun (WGS) entry which is preliminary data.</text>
</comment>
<proteinExistence type="predicted"/>
<protein>
    <submittedName>
        <fullName evidence="2">Uncharacterized protein</fullName>
    </submittedName>
</protein>
<sequence length="115" mass="11748">MTAGLPGTGLGGLLYVLLALLMPVRELYLTARGRSSRERWAVVGQQALMALAIIAALAGTAVVVARLLDAGGYAADRAAPLVASAAIGVSVLAVLSVLLRLWALLDRRRAGTAAA</sequence>
<organism evidence="2 3">
    <name type="scientific">Nocardioides oceani</name>
    <dbReference type="NCBI Taxonomy" id="3058369"/>
    <lineage>
        <taxon>Bacteria</taxon>
        <taxon>Bacillati</taxon>
        <taxon>Actinomycetota</taxon>
        <taxon>Actinomycetes</taxon>
        <taxon>Propionibacteriales</taxon>
        <taxon>Nocardioidaceae</taxon>
        <taxon>Nocardioides</taxon>
    </lineage>
</organism>
<keyword evidence="1" id="KW-0812">Transmembrane</keyword>
<gene>
    <name evidence="2" type="ORF">QWY28_14315</name>
</gene>
<evidence type="ECO:0000313" key="3">
    <source>
        <dbReference type="Proteomes" id="UP001168620"/>
    </source>
</evidence>
<dbReference type="EMBL" id="JAUHJQ010000005">
    <property type="protein sequence ID" value="MDN4174133.1"/>
    <property type="molecule type" value="Genomic_DNA"/>
</dbReference>
<feature type="transmembrane region" description="Helical" evidence="1">
    <location>
        <begin position="80"/>
        <end position="99"/>
    </location>
</feature>
<name>A0ABT8FHI2_9ACTN</name>
<keyword evidence="1" id="KW-0472">Membrane</keyword>
<dbReference type="RefSeq" id="WP_300953231.1">
    <property type="nucleotide sequence ID" value="NZ_JAUHJQ010000005.1"/>
</dbReference>
<feature type="transmembrane region" description="Helical" evidence="1">
    <location>
        <begin position="48"/>
        <end position="68"/>
    </location>
</feature>
<dbReference type="Proteomes" id="UP001168620">
    <property type="component" value="Unassembled WGS sequence"/>
</dbReference>
<evidence type="ECO:0000256" key="1">
    <source>
        <dbReference type="SAM" id="Phobius"/>
    </source>
</evidence>
<reference evidence="2" key="1">
    <citation type="submission" date="2023-06" db="EMBL/GenBank/DDBJ databases">
        <title>Draft genome sequence of Nocardioides sp. SOB77.</title>
        <authorList>
            <person name="Zhang G."/>
        </authorList>
    </citation>
    <scope>NUCLEOTIDE SEQUENCE</scope>
    <source>
        <strain evidence="2">SOB77</strain>
    </source>
</reference>
<keyword evidence="1" id="KW-1133">Transmembrane helix</keyword>
<keyword evidence="3" id="KW-1185">Reference proteome</keyword>
<accession>A0ABT8FHI2</accession>
<feature type="transmembrane region" description="Helical" evidence="1">
    <location>
        <begin position="12"/>
        <end position="28"/>
    </location>
</feature>